<organism evidence="1 2">
    <name type="scientific">Stratiformator vulcanicus</name>
    <dbReference type="NCBI Taxonomy" id="2527980"/>
    <lineage>
        <taxon>Bacteria</taxon>
        <taxon>Pseudomonadati</taxon>
        <taxon>Planctomycetota</taxon>
        <taxon>Planctomycetia</taxon>
        <taxon>Planctomycetales</taxon>
        <taxon>Planctomycetaceae</taxon>
        <taxon>Stratiformator</taxon>
    </lineage>
</organism>
<protein>
    <recommendedName>
        <fullName evidence="3">HicB-like antitoxin of toxin-antitoxin system domain-containing protein</fullName>
    </recommendedName>
</protein>
<evidence type="ECO:0000313" key="2">
    <source>
        <dbReference type="Proteomes" id="UP000317318"/>
    </source>
</evidence>
<accession>A0A517R710</accession>
<dbReference type="OrthoDB" id="288408at2"/>
<dbReference type="Proteomes" id="UP000317318">
    <property type="component" value="Chromosome"/>
</dbReference>
<gene>
    <name evidence="1" type="ORF">Pan189_40960</name>
</gene>
<dbReference type="SUPFAM" id="SSF143100">
    <property type="entry name" value="TTHA1013/TTHA0281-like"/>
    <property type="match status" value="1"/>
</dbReference>
<dbReference type="InterPro" id="IPR035069">
    <property type="entry name" value="TTHA1013/TTHA0281-like"/>
</dbReference>
<evidence type="ECO:0008006" key="3">
    <source>
        <dbReference type="Google" id="ProtNLM"/>
    </source>
</evidence>
<dbReference type="AlphaFoldDB" id="A0A517R710"/>
<reference evidence="1 2" key="1">
    <citation type="submission" date="2019-02" db="EMBL/GenBank/DDBJ databases">
        <title>Deep-cultivation of Planctomycetes and their phenomic and genomic characterization uncovers novel biology.</title>
        <authorList>
            <person name="Wiegand S."/>
            <person name="Jogler M."/>
            <person name="Boedeker C."/>
            <person name="Pinto D."/>
            <person name="Vollmers J."/>
            <person name="Rivas-Marin E."/>
            <person name="Kohn T."/>
            <person name="Peeters S.H."/>
            <person name="Heuer A."/>
            <person name="Rast P."/>
            <person name="Oberbeckmann S."/>
            <person name="Bunk B."/>
            <person name="Jeske O."/>
            <person name="Meyerdierks A."/>
            <person name="Storesund J.E."/>
            <person name="Kallscheuer N."/>
            <person name="Luecker S."/>
            <person name="Lage O.M."/>
            <person name="Pohl T."/>
            <person name="Merkel B.J."/>
            <person name="Hornburger P."/>
            <person name="Mueller R.-W."/>
            <person name="Bruemmer F."/>
            <person name="Labrenz M."/>
            <person name="Spormann A.M."/>
            <person name="Op den Camp H."/>
            <person name="Overmann J."/>
            <person name="Amann R."/>
            <person name="Jetten M.S.M."/>
            <person name="Mascher T."/>
            <person name="Medema M.H."/>
            <person name="Devos D.P."/>
            <person name="Kaster A.-K."/>
            <person name="Ovreas L."/>
            <person name="Rohde M."/>
            <person name="Galperin M.Y."/>
            <person name="Jogler C."/>
        </authorList>
    </citation>
    <scope>NUCLEOTIDE SEQUENCE [LARGE SCALE GENOMIC DNA]</scope>
    <source>
        <strain evidence="1 2">Pan189</strain>
    </source>
</reference>
<dbReference type="KEGG" id="svp:Pan189_40960"/>
<sequence length="93" mass="9921">MLVYKAAYTICDDGVHAEVLDYPGALSSGENLNEARDMLASALVDMAESDMLDGRTLPRPDSNRTDPDADIVEPIYLILSAGAHVKNVAVANS</sequence>
<name>A0A517R710_9PLAN</name>
<evidence type="ECO:0000313" key="1">
    <source>
        <dbReference type="EMBL" id="QDT39687.1"/>
    </source>
</evidence>
<proteinExistence type="predicted"/>
<dbReference type="EMBL" id="CP036268">
    <property type="protein sequence ID" value="QDT39687.1"/>
    <property type="molecule type" value="Genomic_DNA"/>
</dbReference>
<keyword evidence="2" id="KW-1185">Reference proteome</keyword>
<dbReference type="Gene3D" id="3.30.160.250">
    <property type="match status" value="1"/>
</dbReference>